<reference evidence="3 4" key="1">
    <citation type="submission" date="2019-04" db="EMBL/GenBank/DDBJ databases">
        <title>Draft genome of the big-headed turtle Platysternon megacephalum.</title>
        <authorList>
            <person name="Gong S."/>
        </authorList>
    </citation>
    <scope>NUCLEOTIDE SEQUENCE [LARGE SCALE GENOMIC DNA]</scope>
    <source>
        <strain evidence="3">DO16091913</strain>
        <tissue evidence="3">Muscle</tissue>
    </source>
</reference>
<evidence type="ECO:0000259" key="2">
    <source>
        <dbReference type="Pfam" id="PF07699"/>
    </source>
</evidence>
<dbReference type="OrthoDB" id="439917at2759"/>
<dbReference type="InterPro" id="IPR009030">
    <property type="entry name" value="Growth_fac_rcpt_cys_sf"/>
</dbReference>
<protein>
    <submittedName>
        <fullName evidence="3">Inactive heparanase-2</fullName>
    </submittedName>
</protein>
<keyword evidence="4" id="KW-1185">Reference proteome</keyword>
<accession>A0A4D9DX52</accession>
<feature type="domain" description="Tyrosine-protein kinase ephrin type A/B receptor-like" evidence="2">
    <location>
        <begin position="185"/>
        <end position="225"/>
    </location>
</feature>
<gene>
    <name evidence="3" type="ORF">DR999_PMT15078</name>
</gene>
<evidence type="ECO:0000256" key="1">
    <source>
        <dbReference type="SAM" id="MobiDB-lite"/>
    </source>
</evidence>
<evidence type="ECO:0000313" key="4">
    <source>
        <dbReference type="Proteomes" id="UP000297703"/>
    </source>
</evidence>
<dbReference type="STRING" id="55544.A0A4D9DX52"/>
<dbReference type="InterPro" id="IPR011641">
    <property type="entry name" value="Tyr-kin_ephrin_A/B_rcpt-like"/>
</dbReference>
<dbReference type="Gene3D" id="2.10.50.10">
    <property type="entry name" value="Tumor Necrosis Factor Receptor, subunit A, domain 2"/>
    <property type="match status" value="18"/>
</dbReference>
<dbReference type="PANTHER" id="PTHR46104:SF1">
    <property type="entry name" value="GENE 9195-RELATED"/>
    <property type="match status" value="1"/>
</dbReference>
<sequence>MPTEMPAQEDTTVPGVTWTLMLDLALTEPTVSRRVWAERMNACYVLQGSTATGNGESPEEFPIRVLTVPEAAPVLSPARRAHTVTERSWLRRWTAARVELPTDGVTGDICPAGAYCPPGSLLPTPCPPGTYSNVSGLRSLKQCLDCTPGLYCDGTNSQAPTGPCKPGYFCTGAAKTALQHVAMEGHYSLAGAFRPEPCPLGTFQPVLGQSLCRECPEGTFCHQTGLAEPVTCPKGHYCPARSILPLPCPVGTYTDILGAMGTGSCKPCTAGMYCSTAGLAMPEGLCQPGYYCAQGSNSTSPVGLPFGDLCLAGYYCPAGTKHPSEMPCPAGTWNERRGAQDASWCLPCPPGFFCNVAGRISPAGLCAPGYYCTGGTRTPRPMDAVTGDLCPEGHFCLAGSAAPSPCPDGEYSNATGQEKCFPCPAGFHCQRGIMHHCPPGFYCPQKTGISFYPCPAGTYNPSHGISQAKRCQQCPAGMFCGEWGLSSPSGPCWPGFFCTAGASVPNPDGATNTSTGGPCPPGHFCPAGTSIPFPCPVGTFSDRLYLWLESSCTVCPPGYYCSSTGLAAPSGSCSAGYYCLSGASSSSPADVWHKGGPCPVSHFCPEGTSYPLPCLAGTYNNLTRQAACSPCAAGYYCPENTTSYHAYPCPPGFYCPKATRFATEFPCPRGYYNPDPMTQSLDSCLPCPPGHYCGKENLTAVSGKCDAGWFCVSAAWTAQPFDLDNYTNANCLCPATATGGKCMAGFYCPEGSLEPIPCPPGFYCHASGLSEPSGKCAAGFYCTEGAASSKPTDGATGNICPLGTYCTAGSTMPRLCPPGTFSNLLGQSMVSECQLCPSGFYCEGSGLSAPTGECWEGYYCDSSQGPVSVFTLYPCPQGFYCPPGTRQGTQYSCPPGTFGPRQKLKSIQECQRCPLGKYCEFPGLSAPTGDCSEGFWCKGGAQVRNPMDGVTGLPCPPGHYCLAGTPTPSLCPHGTWSSNEGNKNLRGCQPCPGGHYCNSTGLVVPSGHCSPGFYCIAGARTPTPTDGLSGAPCPVGHSCPLGTKNPIPCSPGTYMPQTHGEECYTCPEGKYCVPPQKPQFCPKGHFCPRGTSIPLGCPAGSYNPLQRQASCLLCARGTVQHAQGQAIHFTESSVCVWMKCCPESFNFPPSALSSYGCRFFCPKNSSSLAGSECPAGHYCPPGTASATQYPCPRGTYNPQIGSSHVSHCVPCDPGHYCALAGQSRVTGPCSAGYYCSAGIATPTPTSGLVGNICPVGNYCPKGSALPQPCPLGYYSNSTRNTEMGDCLLCDAGYFCNGTGLLSPAGVCEAGFYCTRGAVSPRPSITTSSGGPCPPGHYCTVWSSRAQPCPAGSYSPFWGMVQCLECPEGFYCKAGSSNYTDCPAGHYCPRNTEFATQYPCPPGTYSDDLNTRDASKCQLCPPGKVCSKSGLTSPDGPCTPGWFCPPGSASGEPISLGSEASPRGSFRLCQAGTFCPGGSSLPIPCTPGSYCASAELAAPSGPCDVGFYCTGGSTLPNPTDGAVGNICPPGYMCPQGSSSPSPCPPGSFLAHHGGQSAQDCRPCLAGWFCSHRGQSTPEGRCKEGWFCPEGSVSSLTPDYICPVGHYCPTGSPEPKPCPSGKYQDQTGQSLCKTCPAGKFCGPEVQIQDHNETFSHGTIKPADCPAGYYCLSGTKASKQYPCPEGTFSNQTGLSNSKDCRACPGGKFCADAGLLTPSGPCLPRYYCILKARVPNPVNDETGDLCPAAHFCPLGSSSPVPCPTGTFLPQSGMASHNACLPCPAGKFCQGEGLASVSGTCHAGYYCDMESTRPDQKRCPPGFYCPKGTESPIPCGAGSLNPHGGKWHSTDCQPCPAGYFCSGLGKTAAEGLCSAGYYCPPGQTSATPLAYRCPRGFYCPAGSAIPVACERGTHQTQEGKESCDICPAGFFCEPSSKSSGTQTPRLCPKGYFCPPSTSFGTEHPCPRGTFGPKIGATGESDCEPCPAGTYCSSTALSQPSGLCHSGYYCTQGAIHPAPIRHKVESAGLPLPGNDICPPGHFCPSGTSHPMPCPPGTYSTSLGLGAEEQCQPCPAGQYCSQAGLSDLSQTSPCSAGYVCHEGNSAPCPSDGIRGYKCPSGFYCPIGTRLEIPCEPGTFSPMPGASTCLPCPAGMACRHAATVEPVSCPRGYYCPARTAMPLPCPEGTMNTLEGALSSAACKLCPVGRYCRGDANWEPDGLCSAGYYCSGGAADAVPHRTPRLPLNGPCPAGHYCPEGIQFPVACPVGTLNNATGGSSQDSCVPCYPGFFCASIGLSSPTGPCAAGFYCPANFSSFSPTAFLCPKGHFCSSGSAHPAPCPTGEYQPNRGSESCIPCQPGFYCQEAVAGDPQRCPPHTYCPEGTLVPSPCPDGTFTPPDMTGLREERECLACSPGHYCRGGRLEGKCAAGYFCQAGSSEPTPQDHDFPWSSLTECRWGQVRAGLCPAGFYCQEGSEVPMPCPLNTIGAIPGARRREDCLPCPPGYWCKAGDPVTYPCPPGHYCGSVNLTEPITLLAPQQCPEHTYRTAPGAQSLADCQPCPPGYLCQTPGLTSFEDDPCPPGYWCPGKGDRLLCPPGTFRTQPGAASLEECDPCSPGYYCPDPAETGLPNVQGALCQPGYECPPGSVNPTICRGGSYCGLRTGVPSMCPGGYYCPEGSSKYNTPEQLCVFPYYCPPGSTHPLLCKGGYTALNVTGPRDSFEKCCRICDPGTYRSDSLLSPSCQPCPSGFSCPQGSASYLQQPCPRGYYCPPLAPAPVPCPPGTHGNSSLAKQPEECHACPAGSFNHLYAQTGCFPCGSSSSSQPGASSCSCHGLNRAFQESDGSCICQAGYVYYDERGKKNSDTNSDQDCQPRVEERCAPGEVRLASTRKCISPELYDCSPFCGALGGELTAELGMCRCEQYVSADELCDRECLLNTPQISLSLGIHSELLLSVEEGEDREVTNILGPDEHVQKSQQVHLVLFGSTGVFGFIISSTDMLDTFLTGDFWLDLPLQRVRRGKQTASSKDTHPLPCIPNPIVCLNVGDAILFQLTIHPHNRTSSHYPVYQKQHLYNSNPGWDFGPFRRLDHLIRETHLNISRFAHVFLDPGRYVFRDSTVQERILIVAVNEENMGCDPVNASFQPSSPYQLARHGVLKHRGLNLAPDWATISVVLFVLGFLTVVLMTLAIMLRPPISSPSPMNNWKPQWRSLGEPHIPPEYILIKDSLQFYEALGPQGSGRADGGEKGVIHGPGEQSALRDLEDFSVRTLYDKLEDQNLHLASQMAKHRVDVLAFYRGISQRIQGLMDMVQTLDSEGLKGLPRQSISVHRTQGSTQAAMGIGQNDELTSRHFQAMGHTGAEWREATELMKALKILLGKVHCGKTIVKQEPSEHVQGQDGTAESSLASQRKAGAEGGQDPGGLQQHGHSNRKGPFVTCEEQGLGPQHGRAMLACLTELEVESLMATSPLARTLREIRQALEKQQQCPIASAAEAYLSDSSPRSTRNSLVTTDLASLSPRQFVVYRFGCTVIRLLSRACSHPAVVLMLAQTVPDQSPEGVQEAFQSPADSYYDATNRFLFICSARLENAGEFIAILLNAMAWIKAGSTAAATAHSCFQMELNKGITALANAFFQCSWGAVEKDPAEDKPSTCFDSQTIFEELLSIRMSPDPQFLEKSQHERLQHYRCFQLQAEIQDMMESSRRKGAMKWSGERDKRNADSSGIQVAKLEKMLDGLNEEFFQLTVQALTSQKEEELLDQKLRIQEESFATLGRIHEEEAQHFTEQLESWAAKRDQAQLLEIKKSCVAQRIKDTESELFHLLQTTTATSSFPEGVQQSFCTS</sequence>
<dbReference type="SUPFAM" id="SSF57184">
    <property type="entry name" value="Growth factor receptor domain"/>
    <property type="match status" value="12"/>
</dbReference>
<feature type="region of interest" description="Disordered" evidence="1">
    <location>
        <begin position="3377"/>
        <end position="3421"/>
    </location>
</feature>
<reference evidence="3 4" key="2">
    <citation type="submission" date="2019-04" db="EMBL/GenBank/DDBJ databases">
        <title>The genome sequence of big-headed turtle.</title>
        <authorList>
            <person name="Gong S."/>
        </authorList>
    </citation>
    <scope>NUCLEOTIDE SEQUENCE [LARGE SCALE GENOMIC DNA]</scope>
    <source>
        <strain evidence="3">DO16091913</strain>
        <tissue evidence="3">Muscle</tissue>
    </source>
</reference>
<organism evidence="3 4">
    <name type="scientific">Platysternon megacephalum</name>
    <name type="common">big-headed turtle</name>
    <dbReference type="NCBI Taxonomy" id="55544"/>
    <lineage>
        <taxon>Eukaryota</taxon>
        <taxon>Metazoa</taxon>
        <taxon>Chordata</taxon>
        <taxon>Craniata</taxon>
        <taxon>Vertebrata</taxon>
        <taxon>Euteleostomi</taxon>
        <taxon>Archelosauria</taxon>
        <taxon>Testudinata</taxon>
        <taxon>Testudines</taxon>
        <taxon>Cryptodira</taxon>
        <taxon>Durocryptodira</taxon>
        <taxon>Testudinoidea</taxon>
        <taxon>Platysternidae</taxon>
        <taxon>Platysternon</taxon>
    </lineage>
</organism>
<comment type="caution">
    <text evidence="3">The sequence shown here is derived from an EMBL/GenBank/DDBJ whole genome shotgun (WGS) entry which is preliminary data.</text>
</comment>
<name>A0A4D9DX52_9SAUR</name>
<feature type="compositionally biased region" description="Polar residues" evidence="1">
    <location>
        <begin position="3386"/>
        <end position="3396"/>
    </location>
</feature>
<dbReference type="Pfam" id="PF07699">
    <property type="entry name" value="Ephrin_rec_like"/>
    <property type="match status" value="1"/>
</dbReference>
<proteinExistence type="predicted"/>
<dbReference type="EMBL" id="QXTE01000183">
    <property type="protein sequence ID" value="TFK02586.1"/>
    <property type="molecule type" value="Genomic_DNA"/>
</dbReference>
<dbReference type="SMART" id="SM01411">
    <property type="entry name" value="Ephrin_rec_like"/>
    <property type="match status" value="39"/>
</dbReference>
<dbReference type="PANTHER" id="PTHR46104">
    <property type="entry name" value="GENE 9195-RELATED-RELATED"/>
    <property type="match status" value="1"/>
</dbReference>
<evidence type="ECO:0000313" key="3">
    <source>
        <dbReference type="EMBL" id="TFK02586.1"/>
    </source>
</evidence>
<dbReference type="Proteomes" id="UP000297703">
    <property type="component" value="Unassembled WGS sequence"/>
</dbReference>